<accession>A0ABW0VWT0</accession>
<organism evidence="1 2">
    <name type="scientific">Paenibacillus solisilvae</name>
    <dbReference type="NCBI Taxonomy" id="2486751"/>
    <lineage>
        <taxon>Bacteria</taxon>
        <taxon>Bacillati</taxon>
        <taxon>Bacillota</taxon>
        <taxon>Bacilli</taxon>
        <taxon>Bacillales</taxon>
        <taxon>Paenibacillaceae</taxon>
        <taxon>Paenibacillus</taxon>
    </lineage>
</organism>
<dbReference type="Gene3D" id="2.70.98.10">
    <property type="match status" value="1"/>
</dbReference>
<protein>
    <recommendedName>
        <fullName evidence="3">Galactose mutarotase</fullName>
    </recommendedName>
</protein>
<dbReference type="EMBL" id="JBHSOW010000035">
    <property type="protein sequence ID" value="MFC5649457.1"/>
    <property type="molecule type" value="Genomic_DNA"/>
</dbReference>
<name>A0ABW0VWT0_9BACL</name>
<gene>
    <name evidence="1" type="ORF">ACFPYJ_09990</name>
</gene>
<reference evidence="2" key="1">
    <citation type="journal article" date="2019" name="Int. J. Syst. Evol. Microbiol.">
        <title>The Global Catalogue of Microorganisms (GCM) 10K type strain sequencing project: providing services to taxonomists for standard genome sequencing and annotation.</title>
        <authorList>
            <consortium name="The Broad Institute Genomics Platform"/>
            <consortium name="The Broad Institute Genome Sequencing Center for Infectious Disease"/>
            <person name="Wu L."/>
            <person name="Ma J."/>
        </authorList>
    </citation>
    <scope>NUCLEOTIDE SEQUENCE [LARGE SCALE GENOMIC DNA]</scope>
    <source>
        <strain evidence="2">CGMCC 1.3240</strain>
    </source>
</reference>
<dbReference type="InterPro" id="IPR011013">
    <property type="entry name" value="Gal_mutarotase_sf_dom"/>
</dbReference>
<comment type="caution">
    <text evidence="1">The sequence shown here is derived from an EMBL/GenBank/DDBJ whole genome shotgun (WGS) entry which is preliminary data.</text>
</comment>
<sequence>MGRWTKENQEGYDVWAGETDAVSIRVIPELGSKVISLVNRRSNREWLWRSGKALGNQGFGSSFGASDESGWDEMFPSINECLYPEAPWMGNKIPDHGEVWSSKWQASCTEGELHCRVEGVCLPYSLEKRYSFVSENILRMDYTLTNRSDSPFSFLWAAHPLFRIHEGMRLNVPGELSEIETSYSQDQRLGVFQDKLAWPIIESEQGMLDLRLIESADSKSAEKYYFTGKLELGMAQLSDPATGEAVTLRFPAETVPYLAVWANYGGFGGHYHLAIEPATGRMDDLAHAVLHNEAAVIGAHGTYRWFLEMEITS</sequence>
<evidence type="ECO:0000313" key="1">
    <source>
        <dbReference type="EMBL" id="MFC5649457.1"/>
    </source>
</evidence>
<dbReference type="RefSeq" id="WP_379187977.1">
    <property type="nucleotide sequence ID" value="NZ_JBHSOW010000035.1"/>
</dbReference>
<dbReference type="Proteomes" id="UP001596047">
    <property type="component" value="Unassembled WGS sequence"/>
</dbReference>
<evidence type="ECO:0008006" key="3">
    <source>
        <dbReference type="Google" id="ProtNLM"/>
    </source>
</evidence>
<dbReference type="SUPFAM" id="SSF74650">
    <property type="entry name" value="Galactose mutarotase-like"/>
    <property type="match status" value="1"/>
</dbReference>
<proteinExistence type="predicted"/>
<evidence type="ECO:0000313" key="2">
    <source>
        <dbReference type="Proteomes" id="UP001596047"/>
    </source>
</evidence>
<dbReference type="InterPro" id="IPR014718">
    <property type="entry name" value="GH-type_carb-bd"/>
</dbReference>
<keyword evidence="2" id="KW-1185">Reference proteome</keyword>